<feature type="domain" description="UspA" evidence="2">
    <location>
        <begin position="154"/>
        <end position="283"/>
    </location>
</feature>
<organism evidence="3 4">
    <name type="scientific">Candidatus Nitrospira nitrosa</name>
    <dbReference type="NCBI Taxonomy" id="1742972"/>
    <lineage>
        <taxon>Bacteria</taxon>
        <taxon>Pseudomonadati</taxon>
        <taxon>Nitrospirota</taxon>
        <taxon>Nitrospiria</taxon>
        <taxon>Nitrospirales</taxon>
        <taxon>Nitrospiraceae</taxon>
        <taxon>Nitrospira</taxon>
    </lineage>
</organism>
<sequence length="283" mass="30709">MTMKVVIGIDGSKYSEWALDWVGKIPFRSTPRVMAIHTVDLNSARVPALTYPSVSGYEPDVGEAIHLLESRAQQVEQGTKKRMSELRLTGSVRVEQGPIAPALLKHAGSTSLIVVGSRGLDAIDRFMLGSVSTAVTLHATTPVLIVKEPPHSPRRILFATDGSASSGKALQFLLRRFKATADGKPLVVLLVHVMPFLRYTAVKEVGEQLLAQEAAKLEKVGYRVRQFPRVGPAAEEIMKVVNLEQPDLIVTGAKGRSAVVRFLQGSVSLKLVQQTACSVLVVR</sequence>
<dbReference type="Pfam" id="PF00582">
    <property type="entry name" value="Usp"/>
    <property type="match status" value="2"/>
</dbReference>
<dbReference type="Proteomes" id="UP000199032">
    <property type="component" value="Unassembled WGS sequence"/>
</dbReference>
<dbReference type="InterPro" id="IPR006016">
    <property type="entry name" value="UspA"/>
</dbReference>
<dbReference type="Gene3D" id="3.40.50.12370">
    <property type="match status" value="1"/>
</dbReference>
<comment type="similarity">
    <text evidence="1">Belongs to the universal stress protein A family.</text>
</comment>
<reference evidence="3 4" key="1">
    <citation type="submission" date="2015-10" db="EMBL/GenBank/DDBJ databases">
        <authorList>
            <person name="Gilbert D.G."/>
        </authorList>
    </citation>
    <scope>NUCLEOTIDE SEQUENCE [LARGE SCALE GENOMIC DNA]</scope>
    <source>
        <strain evidence="3">COMA1</strain>
    </source>
</reference>
<dbReference type="PANTHER" id="PTHR46268:SF6">
    <property type="entry name" value="UNIVERSAL STRESS PROTEIN UP12"/>
    <property type="match status" value="1"/>
</dbReference>
<dbReference type="RefSeq" id="WP_090743928.1">
    <property type="nucleotide sequence ID" value="NZ_CZQA01000001.1"/>
</dbReference>
<evidence type="ECO:0000313" key="4">
    <source>
        <dbReference type="Proteomes" id="UP000199032"/>
    </source>
</evidence>
<proteinExistence type="inferred from homology"/>
<dbReference type="PRINTS" id="PR01438">
    <property type="entry name" value="UNVRSLSTRESS"/>
</dbReference>
<dbReference type="PANTHER" id="PTHR46268">
    <property type="entry name" value="STRESS RESPONSE PROTEIN NHAX"/>
    <property type="match status" value="1"/>
</dbReference>
<dbReference type="CDD" id="cd00293">
    <property type="entry name" value="USP-like"/>
    <property type="match status" value="1"/>
</dbReference>
<evidence type="ECO:0000256" key="1">
    <source>
        <dbReference type="ARBA" id="ARBA00008791"/>
    </source>
</evidence>
<gene>
    <name evidence="3" type="ORF">COMA1_10773</name>
</gene>
<dbReference type="OrthoDB" id="9777884at2"/>
<protein>
    <submittedName>
        <fullName evidence="3">Putative Universal stress protein UspA</fullName>
    </submittedName>
</protein>
<dbReference type="SUPFAM" id="SSF52402">
    <property type="entry name" value="Adenine nucleotide alpha hydrolases-like"/>
    <property type="match status" value="2"/>
</dbReference>
<dbReference type="InterPro" id="IPR006015">
    <property type="entry name" value="Universal_stress_UspA"/>
</dbReference>
<accession>A0A0S4L4W4</accession>
<keyword evidence="4" id="KW-1185">Reference proteome</keyword>
<dbReference type="STRING" id="1742972.COMA1_10773"/>
<feature type="domain" description="UspA" evidence="2">
    <location>
        <begin position="1"/>
        <end position="147"/>
    </location>
</feature>
<dbReference type="CDD" id="cd23659">
    <property type="entry name" value="USP_At3g01520-like"/>
    <property type="match status" value="1"/>
</dbReference>
<evidence type="ECO:0000313" key="3">
    <source>
        <dbReference type="EMBL" id="CUS32707.1"/>
    </source>
</evidence>
<evidence type="ECO:0000259" key="2">
    <source>
        <dbReference type="Pfam" id="PF00582"/>
    </source>
</evidence>
<name>A0A0S4L4W4_9BACT</name>
<dbReference type="AlphaFoldDB" id="A0A0S4L4W4"/>
<dbReference type="EMBL" id="CZQA01000001">
    <property type="protein sequence ID" value="CUS32707.1"/>
    <property type="molecule type" value="Genomic_DNA"/>
</dbReference>